<feature type="region of interest" description="Disordered" evidence="1">
    <location>
        <begin position="1"/>
        <end position="36"/>
    </location>
</feature>
<evidence type="ECO:0000313" key="3">
    <source>
        <dbReference type="Proteomes" id="UP000824540"/>
    </source>
</evidence>
<comment type="caution">
    <text evidence="2">The sequence shown here is derived from an EMBL/GenBank/DDBJ whole genome shotgun (WGS) entry which is preliminary data.</text>
</comment>
<organism evidence="2 3">
    <name type="scientific">Albula glossodonta</name>
    <name type="common">roundjaw bonefish</name>
    <dbReference type="NCBI Taxonomy" id="121402"/>
    <lineage>
        <taxon>Eukaryota</taxon>
        <taxon>Metazoa</taxon>
        <taxon>Chordata</taxon>
        <taxon>Craniata</taxon>
        <taxon>Vertebrata</taxon>
        <taxon>Euteleostomi</taxon>
        <taxon>Actinopterygii</taxon>
        <taxon>Neopterygii</taxon>
        <taxon>Teleostei</taxon>
        <taxon>Albuliformes</taxon>
        <taxon>Albulidae</taxon>
        <taxon>Albula</taxon>
    </lineage>
</organism>
<evidence type="ECO:0000313" key="2">
    <source>
        <dbReference type="EMBL" id="KAG9333410.1"/>
    </source>
</evidence>
<proteinExistence type="predicted"/>
<protein>
    <submittedName>
        <fullName evidence="2">Uncharacterized protein</fullName>
    </submittedName>
</protein>
<gene>
    <name evidence="2" type="ORF">JZ751_012670</name>
</gene>
<name>A0A8T2N1U5_9TELE</name>
<reference evidence="2" key="1">
    <citation type="thesis" date="2021" institute="BYU ScholarsArchive" country="Provo, UT, USA">
        <title>Applications of and Algorithms for Genome Assembly and Genomic Analyses with an Emphasis on Marine Teleosts.</title>
        <authorList>
            <person name="Pickett B.D."/>
        </authorList>
    </citation>
    <scope>NUCLEOTIDE SEQUENCE</scope>
    <source>
        <strain evidence="2">HI-2016</strain>
    </source>
</reference>
<accession>A0A8T2N1U5</accession>
<dbReference type="Proteomes" id="UP000824540">
    <property type="component" value="Unassembled WGS sequence"/>
</dbReference>
<dbReference type="AlphaFoldDB" id="A0A8T2N1U5"/>
<keyword evidence="3" id="KW-1185">Reference proteome</keyword>
<dbReference type="EMBL" id="JAFBMS010000201">
    <property type="protein sequence ID" value="KAG9333410.1"/>
    <property type="molecule type" value="Genomic_DNA"/>
</dbReference>
<evidence type="ECO:0000256" key="1">
    <source>
        <dbReference type="SAM" id="MobiDB-lite"/>
    </source>
</evidence>
<sequence>MQTETGGQPGLVEQGVNSGKGYQHMTPLTREGSSVGDTLRLCSQRDILTEPATVSQSIGLHNMAGSFYRQGFEQ</sequence>